<evidence type="ECO:0000256" key="4">
    <source>
        <dbReference type="ARBA" id="ARBA00007439"/>
    </source>
</evidence>
<dbReference type="RefSeq" id="WP_066130906.1">
    <property type="nucleotide sequence ID" value="NZ_KQ959904.1"/>
</dbReference>
<proteinExistence type="inferred from homology"/>
<evidence type="ECO:0000256" key="1">
    <source>
        <dbReference type="ARBA" id="ARBA00000056"/>
    </source>
</evidence>
<comment type="caution">
    <text evidence="8">The sequence shown here is derived from an EMBL/GenBank/DDBJ whole genome shotgun (WGS) entry which is preliminary data.</text>
</comment>
<dbReference type="Pfam" id="PF04131">
    <property type="entry name" value="NanE"/>
    <property type="match status" value="1"/>
</dbReference>
<dbReference type="PANTHER" id="PTHR36204:SF1">
    <property type="entry name" value="N-ACETYLMANNOSAMINE-6-PHOSPHATE 2-EPIMERASE-RELATED"/>
    <property type="match status" value="1"/>
</dbReference>
<reference evidence="8 9" key="1">
    <citation type="submission" date="2016-01" db="EMBL/GenBank/DDBJ databases">
        <authorList>
            <person name="Mitreva M."/>
            <person name="Pepin K.H."/>
            <person name="Mihindukulasuriya K.A."/>
            <person name="Fulton R."/>
            <person name="Fronick C."/>
            <person name="O'Laughlin M."/>
            <person name="Miner T."/>
            <person name="Herter B."/>
            <person name="Rosa B.A."/>
            <person name="Cordes M."/>
            <person name="Tomlinson C."/>
            <person name="Wollam A."/>
            <person name="Palsikar V.B."/>
            <person name="Mardis E.R."/>
            <person name="Wilson R.K."/>
        </authorList>
    </citation>
    <scope>NUCLEOTIDE SEQUENCE [LARGE SCALE GENOMIC DNA]</scope>
    <source>
        <strain evidence="8 9">KA00071</strain>
    </source>
</reference>
<comment type="similarity">
    <text evidence="4 7">Belongs to the NanE family.</text>
</comment>
<evidence type="ECO:0000256" key="2">
    <source>
        <dbReference type="ARBA" id="ARBA00002147"/>
    </source>
</evidence>
<dbReference type="Gene3D" id="3.20.20.70">
    <property type="entry name" value="Aldolase class I"/>
    <property type="match status" value="1"/>
</dbReference>
<comment type="function">
    <text evidence="2 7">Converts N-acetylmannosamine-6-phosphate (ManNAc-6-P) to N-acetylglucosamine-6-phosphate (GlcNAc-6-P).</text>
</comment>
<protein>
    <recommendedName>
        <fullName evidence="7">Putative N-acetylmannosamine-6-phosphate 2-epimerase</fullName>
        <ecNumber evidence="7">5.1.3.9</ecNumber>
    </recommendedName>
    <alternativeName>
        <fullName evidence="7">ManNAc-6-P epimerase</fullName>
    </alternativeName>
</protein>
<evidence type="ECO:0000313" key="8">
    <source>
        <dbReference type="EMBL" id="KXB56307.1"/>
    </source>
</evidence>
<dbReference type="InterPro" id="IPR013785">
    <property type="entry name" value="Aldolase_TIM"/>
</dbReference>
<accession>A0ABR5TNZ7</accession>
<evidence type="ECO:0000256" key="3">
    <source>
        <dbReference type="ARBA" id="ARBA00005081"/>
    </source>
</evidence>
<dbReference type="PANTHER" id="PTHR36204">
    <property type="entry name" value="N-ACETYLMANNOSAMINE-6-PHOSPHATE 2-EPIMERASE-RELATED"/>
    <property type="match status" value="1"/>
</dbReference>
<dbReference type="InterPro" id="IPR007260">
    <property type="entry name" value="NanE"/>
</dbReference>
<dbReference type="EMBL" id="LSDB01000060">
    <property type="protein sequence ID" value="KXB56307.1"/>
    <property type="molecule type" value="Genomic_DNA"/>
</dbReference>
<comment type="catalytic activity">
    <reaction evidence="1 7">
        <text>an N-acyl-D-glucosamine 6-phosphate = an N-acyl-D-mannosamine 6-phosphate</text>
        <dbReference type="Rhea" id="RHEA:23932"/>
        <dbReference type="ChEBI" id="CHEBI:57599"/>
        <dbReference type="ChEBI" id="CHEBI:57666"/>
        <dbReference type="EC" id="5.1.3.9"/>
    </reaction>
</comment>
<keyword evidence="6 7" id="KW-0119">Carbohydrate metabolism</keyword>
<evidence type="ECO:0000313" key="9">
    <source>
        <dbReference type="Proteomes" id="UP000070467"/>
    </source>
</evidence>
<dbReference type="CDD" id="cd04729">
    <property type="entry name" value="NanE"/>
    <property type="match status" value="1"/>
</dbReference>
<evidence type="ECO:0000256" key="6">
    <source>
        <dbReference type="ARBA" id="ARBA00023277"/>
    </source>
</evidence>
<name>A0ABR5TNZ7_9BACL</name>
<keyword evidence="9" id="KW-1185">Reference proteome</keyword>
<dbReference type="NCBIfam" id="NF002231">
    <property type="entry name" value="PRK01130.1"/>
    <property type="match status" value="1"/>
</dbReference>
<sequence length="230" mass="25313">MNKEELFNRLKGGLIVSCQALEGEPLYKKEGGVMSLMAKAAELAGAKGIRAQGIVDIKQIKAQTTLPVIGIIKKSYPGYDSYITATMREVDELAAAKADIIALDCTMRKRGDNKTINEFIKEIKDKYKDIILMADISTLEEAINAEKAGVDFVGTTMNGYTEYTKNEKEFNPNLIKQIKENVKIPLIAEGKIHCPHQLKSAFDAGCDMAVVGGAITRPLEITKRFLKAIK</sequence>
<evidence type="ECO:0000256" key="7">
    <source>
        <dbReference type="HAMAP-Rule" id="MF_01235"/>
    </source>
</evidence>
<dbReference type="HAMAP" id="MF_01235">
    <property type="entry name" value="ManNAc6P_epimer"/>
    <property type="match status" value="1"/>
</dbReference>
<dbReference type="EC" id="5.1.3.9" evidence="7"/>
<dbReference type="Proteomes" id="UP000070467">
    <property type="component" value="Unassembled WGS sequence"/>
</dbReference>
<dbReference type="InterPro" id="IPR011060">
    <property type="entry name" value="RibuloseP-bd_barrel"/>
</dbReference>
<evidence type="ECO:0000256" key="5">
    <source>
        <dbReference type="ARBA" id="ARBA00023235"/>
    </source>
</evidence>
<keyword evidence="5 7" id="KW-0413">Isomerase</keyword>
<organism evidence="8 9">
    <name type="scientific">Gemelliphila asaccharolytica</name>
    <dbReference type="NCBI Taxonomy" id="502393"/>
    <lineage>
        <taxon>Bacteria</taxon>
        <taxon>Bacillati</taxon>
        <taxon>Bacillota</taxon>
        <taxon>Bacilli</taxon>
        <taxon>Bacillales</taxon>
        <taxon>Gemellaceae</taxon>
        <taxon>Gemelliphila</taxon>
    </lineage>
</organism>
<dbReference type="SUPFAM" id="SSF51366">
    <property type="entry name" value="Ribulose-phoshate binding barrel"/>
    <property type="match status" value="1"/>
</dbReference>
<comment type="pathway">
    <text evidence="3 7">Amino-sugar metabolism; N-acetylneuraminate degradation; D-fructose 6-phosphate from N-acetylneuraminate: step 3/5.</text>
</comment>
<gene>
    <name evidence="7" type="primary">nanE</name>
    <name evidence="8" type="ORF">HMPREF1871_01127</name>
</gene>